<dbReference type="EC" id="6.1.1.17" evidence="7"/>
<evidence type="ECO:0000256" key="5">
    <source>
        <dbReference type="ARBA" id="ARBA00022917"/>
    </source>
</evidence>
<dbReference type="InterPro" id="IPR000924">
    <property type="entry name" value="Glu/Gln-tRNA-synth"/>
</dbReference>
<dbReference type="RefSeq" id="WP_248436379.1">
    <property type="nucleotide sequence ID" value="NZ_CP096205.1"/>
</dbReference>
<evidence type="ECO:0000259" key="8">
    <source>
        <dbReference type="Pfam" id="PF00749"/>
    </source>
</evidence>
<protein>
    <recommendedName>
        <fullName evidence="7">Glutamate--tRNA ligase</fullName>
        <ecNumber evidence="7">6.1.1.17</ecNumber>
    </recommendedName>
    <alternativeName>
        <fullName evidence="7">Glutamyl-tRNA synthetase</fullName>
        <shortName evidence="7">GluRS</shortName>
    </alternativeName>
</protein>
<feature type="binding site" evidence="7">
    <location>
        <position position="263"/>
    </location>
    <ligand>
        <name>ATP</name>
        <dbReference type="ChEBI" id="CHEBI:30616"/>
    </ligand>
</feature>
<evidence type="ECO:0000256" key="4">
    <source>
        <dbReference type="ARBA" id="ARBA00022840"/>
    </source>
</evidence>
<comment type="caution">
    <text evidence="7">Lacks conserved residue(s) required for the propagation of feature annotation.</text>
</comment>
<dbReference type="Pfam" id="PF19269">
    <property type="entry name" value="Anticodon_2"/>
    <property type="match status" value="1"/>
</dbReference>
<dbReference type="PRINTS" id="PR00987">
    <property type="entry name" value="TRNASYNTHGLU"/>
</dbReference>
<feature type="short sequence motif" description="'HIGH' region" evidence="7">
    <location>
        <begin position="11"/>
        <end position="21"/>
    </location>
</feature>
<evidence type="ECO:0000313" key="11">
    <source>
        <dbReference type="Proteomes" id="UP000830583"/>
    </source>
</evidence>
<keyword evidence="7" id="KW-0963">Cytoplasm</keyword>
<comment type="function">
    <text evidence="7">Catalyzes the attachment of glutamate to tRNA(Glu) in a two-step reaction: glutamate is first activated by ATP to form Glu-AMP and then transferred to the acceptor end of tRNA(Glu).</text>
</comment>
<comment type="subcellular location">
    <subcellularLocation>
        <location evidence="7">Cytoplasm</location>
    </subcellularLocation>
</comment>
<dbReference type="Gene3D" id="3.40.50.620">
    <property type="entry name" value="HUPs"/>
    <property type="match status" value="1"/>
</dbReference>
<name>A0ABY4KM47_9FLAO</name>
<evidence type="ECO:0000259" key="9">
    <source>
        <dbReference type="Pfam" id="PF19269"/>
    </source>
</evidence>
<keyword evidence="11" id="KW-1185">Reference proteome</keyword>
<feature type="short sequence motif" description="'KMSKS' region" evidence="7">
    <location>
        <begin position="260"/>
        <end position="264"/>
    </location>
</feature>
<dbReference type="InterPro" id="IPR020058">
    <property type="entry name" value="Glu/Gln-tRNA-synth_Ib_cat-dom"/>
</dbReference>
<dbReference type="InterPro" id="IPR049940">
    <property type="entry name" value="GluQ/Sye"/>
</dbReference>
<feature type="domain" description="Glutamyl/glutaminyl-tRNA synthetase class Ib catalytic" evidence="8">
    <location>
        <begin position="5"/>
        <end position="342"/>
    </location>
</feature>
<gene>
    <name evidence="7 10" type="primary">gltX</name>
    <name evidence="10" type="ORF">M0M57_06500</name>
</gene>
<dbReference type="SUPFAM" id="SSF48163">
    <property type="entry name" value="An anticodon-binding domain of class I aminoacyl-tRNA synthetases"/>
    <property type="match status" value="1"/>
</dbReference>
<comment type="subunit">
    <text evidence="7">Monomer.</text>
</comment>
<accession>A0ABY4KM47</accession>
<dbReference type="PANTHER" id="PTHR43311">
    <property type="entry name" value="GLUTAMATE--TRNA LIGASE"/>
    <property type="match status" value="1"/>
</dbReference>
<organism evidence="10 11">
    <name type="scientific">Flavobacterium azooxidireducens</name>
    <dbReference type="NCBI Taxonomy" id="1871076"/>
    <lineage>
        <taxon>Bacteria</taxon>
        <taxon>Pseudomonadati</taxon>
        <taxon>Bacteroidota</taxon>
        <taxon>Flavobacteriia</taxon>
        <taxon>Flavobacteriales</taxon>
        <taxon>Flavobacteriaceae</taxon>
        <taxon>Flavobacterium</taxon>
    </lineage>
</organism>
<comment type="similarity">
    <text evidence="1 7">Belongs to the class-I aminoacyl-tRNA synthetase family. Glutamate--tRNA ligase type 1 subfamily.</text>
</comment>
<evidence type="ECO:0000256" key="6">
    <source>
        <dbReference type="ARBA" id="ARBA00023146"/>
    </source>
</evidence>
<evidence type="ECO:0000313" key="10">
    <source>
        <dbReference type="EMBL" id="UPQ80485.1"/>
    </source>
</evidence>
<dbReference type="HAMAP" id="MF_00022">
    <property type="entry name" value="Glu_tRNA_synth_type1"/>
    <property type="match status" value="1"/>
</dbReference>
<dbReference type="InterPro" id="IPR001412">
    <property type="entry name" value="aa-tRNA-synth_I_CS"/>
</dbReference>
<evidence type="ECO:0000256" key="2">
    <source>
        <dbReference type="ARBA" id="ARBA00022598"/>
    </source>
</evidence>
<dbReference type="Pfam" id="PF00749">
    <property type="entry name" value="tRNA-synt_1c"/>
    <property type="match status" value="1"/>
</dbReference>
<dbReference type="NCBIfam" id="TIGR00464">
    <property type="entry name" value="gltX_bact"/>
    <property type="match status" value="1"/>
</dbReference>
<keyword evidence="5 7" id="KW-0648">Protein biosynthesis</keyword>
<dbReference type="GO" id="GO:0004818">
    <property type="term" value="F:glutamate-tRNA ligase activity"/>
    <property type="evidence" value="ECO:0007669"/>
    <property type="project" value="UniProtKB-EC"/>
</dbReference>
<proteinExistence type="inferred from homology"/>
<evidence type="ECO:0000256" key="7">
    <source>
        <dbReference type="HAMAP-Rule" id="MF_00022"/>
    </source>
</evidence>
<keyword evidence="2 7" id="KW-0436">Ligase</keyword>
<keyword evidence="3 7" id="KW-0547">Nucleotide-binding</keyword>
<dbReference type="EMBL" id="CP096205">
    <property type="protein sequence ID" value="UPQ80485.1"/>
    <property type="molecule type" value="Genomic_DNA"/>
</dbReference>
<comment type="catalytic activity">
    <reaction evidence="7">
        <text>tRNA(Glu) + L-glutamate + ATP = L-glutamyl-tRNA(Glu) + AMP + diphosphate</text>
        <dbReference type="Rhea" id="RHEA:23540"/>
        <dbReference type="Rhea" id="RHEA-COMP:9663"/>
        <dbReference type="Rhea" id="RHEA-COMP:9680"/>
        <dbReference type="ChEBI" id="CHEBI:29985"/>
        <dbReference type="ChEBI" id="CHEBI:30616"/>
        <dbReference type="ChEBI" id="CHEBI:33019"/>
        <dbReference type="ChEBI" id="CHEBI:78442"/>
        <dbReference type="ChEBI" id="CHEBI:78520"/>
        <dbReference type="ChEBI" id="CHEBI:456215"/>
        <dbReference type="EC" id="6.1.1.17"/>
    </reaction>
</comment>
<sequence>MSRPVRVRFAPSPTGPLHIGGVRTALFNYLFAKKNNGVFYLRIEDTDQNRFVPGAEQYIFEALEWLGIAPSETVDRNEKFGPYRQSERKTLYKQYADQLINSGWAYYAFDTADALDLHRKQHEEQGKTFIYNWHNREKLDTSLVISLEETNRRIAAGEDFVIRFKTPVNEVLELKDIIRGDIKFDTNLLDDKVLFKSDGMPTYHLANIVDDHLMETSHVIRGEEWLPSLPLHHLLYKAFGWEAPEFAHLPLILKPIGNGKLSKRDGDKMGFPVFPLEWKTEEGISSGYRETGYFPEAVINFLALLGWNDGTDQEIFSLEELVEKFDLNRVHKAGAKFDPEKNKWFNHQYLQKQSDEELAESFSSILNEKGISVENNKLIKVVSSIKERANFVSDFWELADYFFVAPTSYDEKASKNWKEETPALMKQVIEVLESIEDFTSLKIETILKDWMTTNEIGTGKVMQPLRLSLVGALKGPHLFDIIELIGKEETVKRILKAIEKI</sequence>
<evidence type="ECO:0000256" key="1">
    <source>
        <dbReference type="ARBA" id="ARBA00007894"/>
    </source>
</evidence>
<feature type="domain" description="Aminoacyl-tRNA synthetase class I anticodon-binding" evidence="9">
    <location>
        <begin position="359"/>
        <end position="498"/>
    </location>
</feature>
<dbReference type="CDD" id="cd00808">
    <property type="entry name" value="GluRS_core"/>
    <property type="match status" value="1"/>
</dbReference>
<dbReference type="PANTHER" id="PTHR43311:SF2">
    <property type="entry name" value="GLUTAMATE--TRNA LIGASE, MITOCHONDRIAL-RELATED"/>
    <property type="match status" value="1"/>
</dbReference>
<keyword evidence="4 7" id="KW-0067">ATP-binding</keyword>
<dbReference type="InterPro" id="IPR004527">
    <property type="entry name" value="Glu-tRNA-ligase_bac/mito"/>
</dbReference>
<dbReference type="Proteomes" id="UP000830583">
    <property type="component" value="Chromosome"/>
</dbReference>
<dbReference type="InterPro" id="IPR008925">
    <property type="entry name" value="aa_tRNA-synth_I_cd-bd_sf"/>
</dbReference>
<dbReference type="PROSITE" id="PS00178">
    <property type="entry name" value="AA_TRNA_LIGASE_I"/>
    <property type="match status" value="1"/>
</dbReference>
<reference evidence="10" key="1">
    <citation type="submission" date="2022-04" db="EMBL/GenBank/DDBJ databases">
        <title>Consumption of N2O by Flavobacterium azooxidireducens sp. nov. isolated from Decomposing Leaf Litter of Phragmites australis (Cav.).</title>
        <authorList>
            <person name="Behrendt U."/>
            <person name="Spanner T."/>
            <person name="Augustin J."/>
            <person name="Horn M.A."/>
            <person name="Kolb S."/>
            <person name="Ulrich A."/>
        </authorList>
    </citation>
    <scope>NUCLEOTIDE SEQUENCE</scope>
    <source>
        <strain evidence="10">IGB 4-14</strain>
    </source>
</reference>
<dbReference type="InterPro" id="IPR045462">
    <property type="entry name" value="aa-tRNA-synth_I_cd-bd"/>
</dbReference>
<dbReference type="InterPro" id="IPR020751">
    <property type="entry name" value="aa-tRNA-synth_I_codon-bd_sub2"/>
</dbReference>
<dbReference type="SUPFAM" id="SSF52374">
    <property type="entry name" value="Nucleotidylyl transferase"/>
    <property type="match status" value="1"/>
</dbReference>
<dbReference type="Gene3D" id="1.10.10.350">
    <property type="match status" value="1"/>
</dbReference>
<dbReference type="InterPro" id="IPR033910">
    <property type="entry name" value="GluRS_core"/>
</dbReference>
<evidence type="ECO:0000256" key="3">
    <source>
        <dbReference type="ARBA" id="ARBA00022741"/>
    </source>
</evidence>
<dbReference type="InterPro" id="IPR014729">
    <property type="entry name" value="Rossmann-like_a/b/a_fold"/>
</dbReference>
<keyword evidence="6 7" id="KW-0030">Aminoacyl-tRNA synthetase</keyword>